<dbReference type="CDD" id="cd03419">
    <property type="entry name" value="GRX_GRXh_1_2_like"/>
    <property type="match status" value="1"/>
</dbReference>
<evidence type="ECO:0000256" key="4">
    <source>
        <dbReference type="ARBA" id="ARBA00023284"/>
    </source>
</evidence>
<feature type="domain" description="Glutaredoxin" evidence="6">
    <location>
        <begin position="53"/>
        <end position="120"/>
    </location>
</feature>
<dbReference type="EMBL" id="JBBPBN010000050">
    <property type="protein sequence ID" value="KAK8992387.1"/>
    <property type="molecule type" value="Genomic_DNA"/>
</dbReference>
<name>A0ABR2PVU8_9ROSI</name>
<comment type="subcellular location">
    <subcellularLocation>
        <location evidence="1">Cytoplasm</location>
    </subcellularLocation>
</comment>
<dbReference type="NCBIfam" id="TIGR02189">
    <property type="entry name" value="GlrX-like_plant"/>
    <property type="match status" value="1"/>
</dbReference>
<evidence type="ECO:0000256" key="5">
    <source>
        <dbReference type="SAM" id="MobiDB-lite"/>
    </source>
</evidence>
<accession>A0ABR2PVU8</accession>
<proteinExistence type="inferred from homology"/>
<evidence type="ECO:0000256" key="2">
    <source>
        <dbReference type="ARBA" id="ARBA00007568"/>
    </source>
</evidence>
<dbReference type="InterPro" id="IPR014025">
    <property type="entry name" value="Glutaredoxin_subgr"/>
</dbReference>
<dbReference type="PRINTS" id="PR00160">
    <property type="entry name" value="GLUTAREDOXIN"/>
</dbReference>
<gene>
    <name evidence="7" type="ORF">V6N11_048471</name>
</gene>
<keyword evidence="8" id="KW-1185">Reference proteome</keyword>
<evidence type="ECO:0000313" key="8">
    <source>
        <dbReference type="Proteomes" id="UP001396334"/>
    </source>
</evidence>
<comment type="similarity">
    <text evidence="2">Belongs to the glutaredoxin family. CC-type subfamily.</text>
</comment>
<keyword evidence="3" id="KW-0963">Cytoplasm</keyword>
<evidence type="ECO:0000313" key="7">
    <source>
        <dbReference type="EMBL" id="KAK8992387.1"/>
    </source>
</evidence>
<evidence type="ECO:0000256" key="1">
    <source>
        <dbReference type="ARBA" id="ARBA00004496"/>
    </source>
</evidence>
<dbReference type="SUPFAM" id="SSF52833">
    <property type="entry name" value="Thioredoxin-like"/>
    <property type="match status" value="1"/>
</dbReference>
<dbReference type="Pfam" id="PF00462">
    <property type="entry name" value="Glutaredoxin"/>
    <property type="match status" value="1"/>
</dbReference>
<dbReference type="PANTHER" id="PTHR10168">
    <property type="entry name" value="GLUTAREDOXIN"/>
    <property type="match status" value="1"/>
</dbReference>
<feature type="compositionally biased region" description="Polar residues" evidence="5">
    <location>
        <begin position="11"/>
        <end position="20"/>
    </location>
</feature>
<dbReference type="Proteomes" id="UP001396334">
    <property type="component" value="Unassembled WGS sequence"/>
</dbReference>
<evidence type="ECO:0000259" key="6">
    <source>
        <dbReference type="Pfam" id="PF00462"/>
    </source>
</evidence>
<dbReference type="InterPro" id="IPR002109">
    <property type="entry name" value="Glutaredoxin"/>
</dbReference>
<organism evidence="7 8">
    <name type="scientific">Hibiscus sabdariffa</name>
    <name type="common">roselle</name>
    <dbReference type="NCBI Taxonomy" id="183260"/>
    <lineage>
        <taxon>Eukaryota</taxon>
        <taxon>Viridiplantae</taxon>
        <taxon>Streptophyta</taxon>
        <taxon>Embryophyta</taxon>
        <taxon>Tracheophyta</taxon>
        <taxon>Spermatophyta</taxon>
        <taxon>Magnoliopsida</taxon>
        <taxon>eudicotyledons</taxon>
        <taxon>Gunneridae</taxon>
        <taxon>Pentapetalae</taxon>
        <taxon>rosids</taxon>
        <taxon>malvids</taxon>
        <taxon>Malvales</taxon>
        <taxon>Malvaceae</taxon>
        <taxon>Malvoideae</taxon>
        <taxon>Hibiscus</taxon>
    </lineage>
</organism>
<dbReference type="InterPro" id="IPR011905">
    <property type="entry name" value="GlrX-like_pln_2"/>
</dbReference>
<comment type="caution">
    <text evidence="7">The sequence shown here is derived from an EMBL/GenBank/DDBJ whole genome shotgun (WGS) entry which is preliminary data.</text>
</comment>
<reference evidence="7 8" key="1">
    <citation type="journal article" date="2024" name="G3 (Bethesda)">
        <title>Genome assembly of Hibiscus sabdariffa L. provides insights into metabolisms of medicinal natural products.</title>
        <authorList>
            <person name="Kim T."/>
        </authorList>
    </citation>
    <scope>NUCLEOTIDE SEQUENCE [LARGE SCALE GENOMIC DNA]</scope>
    <source>
        <strain evidence="7">TK-2024</strain>
        <tissue evidence="7">Old leaves</tissue>
    </source>
</reference>
<protein>
    <recommendedName>
        <fullName evidence="6">Glutaredoxin domain-containing protein</fullName>
    </recommendedName>
</protein>
<evidence type="ECO:0000256" key="3">
    <source>
        <dbReference type="ARBA" id="ARBA00022490"/>
    </source>
</evidence>
<sequence>MQEAIPYKSYSRATGSGSRSPLRNFLDGGRELVANGGGAAANGLKKLVEENAVVVFGRRGCCMCHVVMRLLLGHGVNPVVFEVDEGEKEAAVVDELPRFDGAAEASGGIQFPAVFVGGKLLGGLDRVMSIHISGELVPILKDAGALWL</sequence>
<dbReference type="InterPro" id="IPR036249">
    <property type="entry name" value="Thioredoxin-like_sf"/>
</dbReference>
<dbReference type="PROSITE" id="PS51354">
    <property type="entry name" value="GLUTAREDOXIN_2"/>
    <property type="match status" value="1"/>
</dbReference>
<keyword evidence="4" id="KW-0676">Redox-active center</keyword>
<feature type="region of interest" description="Disordered" evidence="5">
    <location>
        <begin position="1"/>
        <end position="20"/>
    </location>
</feature>
<dbReference type="Gene3D" id="3.40.30.10">
    <property type="entry name" value="Glutaredoxin"/>
    <property type="match status" value="1"/>
</dbReference>